<evidence type="ECO:0000313" key="2">
    <source>
        <dbReference type="Proteomes" id="UP000318138"/>
    </source>
</evidence>
<proteinExistence type="predicted"/>
<gene>
    <name evidence="1" type="ORF">FLK61_36395</name>
</gene>
<evidence type="ECO:0000313" key="1">
    <source>
        <dbReference type="EMBL" id="QKS72141.1"/>
    </source>
</evidence>
<dbReference type="AlphaFoldDB" id="A0A859FGH9"/>
<reference evidence="2" key="1">
    <citation type="submission" date="2019-07" db="EMBL/GenBank/DDBJ databases">
        <title>Bacillus alkalisoli sp. nov. isolated from saline soil.</title>
        <authorList>
            <person name="Sun J.-Q."/>
            <person name="Xu L."/>
        </authorList>
    </citation>
    <scope>NUCLEOTIDE SEQUENCE [LARGE SCALE GENOMIC DNA]</scope>
    <source>
        <strain evidence="2">M4U3P1</strain>
    </source>
</reference>
<protein>
    <recommendedName>
        <fullName evidence="3">Antitoxin VbhA domain-containing protein</fullName>
    </recommendedName>
</protein>
<accession>A0A859FGH9</accession>
<dbReference type="Proteomes" id="UP000318138">
    <property type="component" value="Chromosome"/>
</dbReference>
<dbReference type="KEGG" id="psua:FLK61_36395"/>
<organism evidence="1 2">
    <name type="scientific">Paenalkalicoccus suaedae</name>
    <dbReference type="NCBI Taxonomy" id="2592382"/>
    <lineage>
        <taxon>Bacteria</taxon>
        <taxon>Bacillati</taxon>
        <taxon>Bacillota</taxon>
        <taxon>Bacilli</taxon>
        <taxon>Bacillales</taxon>
        <taxon>Bacillaceae</taxon>
        <taxon>Paenalkalicoccus</taxon>
    </lineage>
</organism>
<dbReference type="EMBL" id="CP041372">
    <property type="protein sequence ID" value="QKS72141.1"/>
    <property type="molecule type" value="Genomic_DNA"/>
</dbReference>
<evidence type="ECO:0008006" key="3">
    <source>
        <dbReference type="Google" id="ProtNLM"/>
    </source>
</evidence>
<sequence length="64" mass="6838">MEAICVSQKTVVQVESALCCAKGSLAVEGLTLTAKQEQLVKDQLLGNVSHEAFVKQALKLSRHG</sequence>
<keyword evidence="2" id="KW-1185">Reference proteome</keyword>
<name>A0A859FGH9_9BACI</name>